<feature type="compositionally biased region" description="Low complexity" evidence="7">
    <location>
        <begin position="54"/>
        <end position="65"/>
    </location>
</feature>
<comment type="similarity">
    <text evidence="1 6">Belongs to the FHY3/FAR1 family.</text>
</comment>
<dbReference type="InParanoid" id="A0A2I4GBS8"/>
<gene>
    <name evidence="10" type="primary">LOC109006493</name>
</gene>
<keyword evidence="6" id="KW-0539">Nucleus</keyword>
<keyword evidence="3 5" id="KW-0863">Zinc-finger</keyword>
<protein>
    <recommendedName>
        <fullName evidence="6">Protein FAR1-RELATED SEQUENCE</fullName>
    </recommendedName>
</protein>
<feature type="region of interest" description="Disordered" evidence="7">
    <location>
        <begin position="759"/>
        <end position="808"/>
    </location>
</feature>
<dbReference type="PANTHER" id="PTHR31669:SF297">
    <property type="entry name" value="PROTEIN FAR1-RELATED SEQUENCE"/>
    <property type="match status" value="1"/>
</dbReference>
<dbReference type="GO" id="GO:0008270">
    <property type="term" value="F:zinc ion binding"/>
    <property type="evidence" value="ECO:0007669"/>
    <property type="project" value="UniProtKB-UniRule"/>
</dbReference>
<evidence type="ECO:0000313" key="10">
    <source>
        <dbReference type="RefSeq" id="XP_018841325.2"/>
    </source>
</evidence>
<dbReference type="InterPro" id="IPR007527">
    <property type="entry name" value="Znf_SWIM"/>
</dbReference>
<comment type="subcellular location">
    <subcellularLocation>
        <location evidence="6">Nucleus</location>
    </subcellularLocation>
</comment>
<sequence length="837" mass="96269">MGENEDGMHHFDINMPYNSPSTPIDYSPFSDLFEMPPYMSYSPSSNPDDFRQEVPPTSTVPTGSTFEQNLGSTSRMTAESCLDANDMVFDINEDLEGTTVVENDEVRVEAPRSGMEFDSMADLTAYYKQYAKQEGFGVRKQRTRKDDEGRAVYVTVGCARGGKYNPTNNNISKPRPTTRTDCKARVNATLSKNDKWVFTTVENVHNHITVSPKKTRFLRSHKHLDEYSQRILDLNDRAGIRMNKNFYSLVVDAGGFENLQFQEKDCRNFIDKARHLRLGKGGGEALNQYFQRMRDRNDGFVSNMDLDDEGRLRNVFWADARSRAAYEYFGDVVTFDTTYLTNRYGMPFAPFVGVNHHGQSILLGAGLLSNEDTETFVWLFRMWLDCMNGRAPKAMITDQDRAMKSAIALVFPETRHRYCLWHIMRKLPEKLGSHAQFNAGLKTDLQTALYDSHTSGEFEESWGHVIAKYDLHENKWLQSLYEERSFWVPAYLKSVFWAGMSTTQRSESMNAFFDGYVHSGTTLKEFVDQFDNALRKKVELETMADFNSNNQTIPCVSHFNIEKQFQRLYTNAKFKEVQRELLGLMCCNCSLVSTEGCILKYQVFDEISTDDHIKTLNFCVYYNEEEVEVKCTCALFQMRGILCRHALRVCQFKKINVLPDVYVLDRWRKDLKRTYTLVRSSYDDQRDRTDAQNYERVLKRCSKLTTKISSDNEKIDAFLRVVDEFETKCEGSTLESAYEQTKAKANVVLDKGKKILSPNVVRGKGRPPSKRKVPPVEKLATKRKKPTSRKILVDETELGETPGSEQHQFHDGVDVETQNSILTQSTPQMCHHLDAHL</sequence>
<dbReference type="PROSITE" id="PS50966">
    <property type="entry name" value="ZF_SWIM"/>
    <property type="match status" value="1"/>
</dbReference>
<evidence type="ECO:0000256" key="4">
    <source>
        <dbReference type="ARBA" id="ARBA00022833"/>
    </source>
</evidence>
<dbReference type="Pfam" id="PF10551">
    <property type="entry name" value="MULE"/>
    <property type="match status" value="1"/>
</dbReference>
<keyword evidence="9" id="KW-1185">Reference proteome</keyword>
<evidence type="ECO:0000259" key="8">
    <source>
        <dbReference type="PROSITE" id="PS50966"/>
    </source>
</evidence>
<dbReference type="Proteomes" id="UP000235220">
    <property type="component" value="Chromosome 16"/>
</dbReference>
<evidence type="ECO:0000256" key="3">
    <source>
        <dbReference type="ARBA" id="ARBA00022771"/>
    </source>
</evidence>
<dbReference type="STRING" id="51240.A0A2I4GBS8"/>
<evidence type="ECO:0000256" key="5">
    <source>
        <dbReference type="PROSITE-ProRule" id="PRU00325"/>
    </source>
</evidence>
<dbReference type="Pfam" id="PF03101">
    <property type="entry name" value="FAR1"/>
    <property type="match status" value="1"/>
</dbReference>
<feature type="compositionally biased region" description="Basic residues" evidence="7">
    <location>
        <begin position="763"/>
        <end position="773"/>
    </location>
</feature>
<dbReference type="KEGG" id="jre:109006493"/>
<dbReference type="RefSeq" id="XP_018841325.2">
    <property type="nucleotide sequence ID" value="XM_018985780.2"/>
</dbReference>
<dbReference type="Pfam" id="PF04434">
    <property type="entry name" value="SWIM"/>
    <property type="match status" value="1"/>
</dbReference>
<dbReference type="InterPro" id="IPR006564">
    <property type="entry name" value="Znf_PMZ"/>
</dbReference>
<dbReference type="GO" id="GO:0005634">
    <property type="term" value="C:nucleus"/>
    <property type="evidence" value="ECO:0007669"/>
    <property type="project" value="UniProtKB-SubCell"/>
</dbReference>
<dbReference type="SMART" id="SM00575">
    <property type="entry name" value="ZnF_PMZ"/>
    <property type="match status" value="1"/>
</dbReference>
<dbReference type="GeneID" id="109006493"/>
<comment type="function">
    <text evidence="6">Putative transcription activator involved in regulating light control of development.</text>
</comment>
<dbReference type="PANTHER" id="PTHR31669">
    <property type="entry name" value="PROTEIN FAR1-RELATED SEQUENCE 10-RELATED"/>
    <property type="match status" value="1"/>
</dbReference>
<evidence type="ECO:0000256" key="2">
    <source>
        <dbReference type="ARBA" id="ARBA00022723"/>
    </source>
</evidence>
<reference evidence="10" key="1">
    <citation type="submission" date="2025-08" db="UniProtKB">
        <authorList>
            <consortium name="RefSeq"/>
        </authorList>
    </citation>
    <scope>IDENTIFICATION</scope>
    <source>
        <tissue evidence="10">Leaves</tissue>
    </source>
</reference>
<name>A0A2I4GBS8_JUGRE</name>
<evidence type="ECO:0000313" key="9">
    <source>
        <dbReference type="Proteomes" id="UP000235220"/>
    </source>
</evidence>
<keyword evidence="4 6" id="KW-0862">Zinc</keyword>
<dbReference type="GO" id="GO:0006355">
    <property type="term" value="P:regulation of DNA-templated transcription"/>
    <property type="evidence" value="ECO:0007669"/>
    <property type="project" value="UniProtKB-UniRule"/>
</dbReference>
<dbReference type="InterPro" id="IPR018289">
    <property type="entry name" value="MULE_transposase_dom"/>
</dbReference>
<feature type="domain" description="SWIM-type" evidence="8">
    <location>
        <begin position="616"/>
        <end position="654"/>
    </location>
</feature>
<evidence type="ECO:0000256" key="7">
    <source>
        <dbReference type="SAM" id="MobiDB-lite"/>
    </source>
</evidence>
<dbReference type="InterPro" id="IPR031052">
    <property type="entry name" value="FHY3/FAR1"/>
</dbReference>
<feature type="region of interest" description="Disordered" evidence="7">
    <location>
        <begin position="43"/>
        <end position="73"/>
    </location>
</feature>
<dbReference type="AlphaFoldDB" id="A0A2I4GBS8"/>
<dbReference type="InterPro" id="IPR004330">
    <property type="entry name" value="FAR1_DNA_bnd_dom"/>
</dbReference>
<proteinExistence type="inferred from homology"/>
<accession>A0A2I4GBS8</accession>
<keyword evidence="2 6" id="KW-0479">Metal-binding</keyword>
<dbReference type="OrthoDB" id="2422440at2759"/>
<organism evidence="9 10">
    <name type="scientific">Juglans regia</name>
    <name type="common">English walnut</name>
    <dbReference type="NCBI Taxonomy" id="51240"/>
    <lineage>
        <taxon>Eukaryota</taxon>
        <taxon>Viridiplantae</taxon>
        <taxon>Streptophyta</taxon>
        <taxon>Embryophyta</taxon>
        <taxon>Tracheophyta</taxon>
        <taxon>Spermatophyta</taxon>
        <taxon>Magnoliopsida</taxon>
        <taxon>eudicotyledons</taxon>
        <taxon>Gunneridae</taxon>
        <taxon>Pentapetalae</taxon>
        <taxon>rosids</taxon>
        <taxon>fabids</taxon>
        <taxon>Fagales</taxon>
        <taxon>Juglandaceae</taxon>
        <taxon>Juglans</taxon>
    </lineage>
</organism>
<evidence type="ECO:0000256" key="6">
    <source>
        <dbReference type="RuleBase" id="RU367018"/>
    </source>
</evidence>
<evidence type="ECO:0000256" key="1">
    <source>
        <dbReference type="ARBA" id="ARBA00005889"/>
    </source>
</evidence>